<keyword evidence="3" id="KW-1185">Reference proteome</keyword>
<dbReference type="GeneID" id="42802251"/>
<evidence type="ECO:0000313" key="1">
    <source>
        <dbReference type="EMBL" id="MBB5254734.1"/>
    </source>
</evidence>
<proteinExistence type="predicted"/>
<dbReference type="AlphaFoldDB" id="A0A650CJS4"/>
<dbReference type="Proteomes" id="UP000582213">
    <property type="component" value="Unassembled WGS sequence"/>
</dbReference>
<gene>
    <name evidence="2" type="ORF">D1869_13360</name>
    <name evidence="1" type="ORF">HNQ62_002508</name>
</gene>
<name>A0A650CJS4_SULOH</name>
<organism evidence="2 3">
    <name type="scientific">Sulfurisphaera ohwakuensis</name>
    <dbReference type="NCBI Taxonomy" id="69656"/>
    <lineage>
        <taxon>Archaea</taxon>
        <taxon>Thermoproteota</taxon>
        <taxon>Thermoprotei</taxon>
        <taxon>Sulfolobales</taxon>
        <taxon>Sulfolobaceae</taxon>
        <taxon>Sulfurisphaera</taxon>
    </lineage>
</organism>
<evidence type="ECO:0000313" key="4">
    <source>
        <dbReference type="Proteomes" id="UP000582213"/>
    </source>
</evidence>
<dbReference type="EMBL" id="CP045484">
    <property type="protein sequence ID" value="QGR18066.1"/>
    <property type="molecule type" value="Genomic_DNA"/>
</dbReference>
<dbReference type="RefSeq" id="WP_156015556.1">
    <property type="nucleotide sequence ID" value="NZ_CP045484.1"/>
</dbReference>
<protein>
    <submittedName>
        <fullName evidence="2">Uncharacterized protein</fullName>
    </submittedName>
</protein>
<dbReference type="OrthoDB" id="36086at2157"/>
<reference evidence="2 3" key="1">
    <citation type="submission" date="2019-10" db="EMBL/GenBank/DDBJ databases">
        <title>Genome Sequences from Six Type Strain Members of the Archaeal Family Sulfolobaceae: Acidianus ambivalens, Acidianus infernus, Metallosphaera prunae, Stygiolobus azoricus, Sulfolobus metallicus, and Sulfurisphaera ohwakuensis.</title>
        <authorList>
            <person name="Counts J.A."/>
            <person name="Kelly R.M."/>
        </authorList>
    </citation>
    <scope>NUCLEOTIDE SEQUENCE [LARGE SCALE GENOMIC DNA]</scope>
    <source>
        <strain evidence="2 3">TA-1</strain>
    </source>
</reference>
<dbReference type="EMBL" id="JACHFY010000022">
    <property type="protein sequence ID" value="MBB5254734.1"/>
    <property type="molecule type" value="Genomic_DNA"/>
</dbReference>
<sequence>MKETENEIIIEVPNLPPIKINKKNIERIESTTPPDDVCKLIMNLYEKGVIVAGTTIDGKISYYNIKPGEKCVKITLKDGRVFYVSS</sequence>
<dbReference type="Proteomes" id="UP000427373">
    <property type="component" value="Chromosome"/>
</dbReference>
<dbReference type="KEGG" id="soh:D1869_13360"/>
<accession>A0A650CJS4</accession>
<reference evidence="1 4" key="2">
    <citation type="submission" date="2020-08" db="EMBL/GenBank/DDBJ databases">
        <title>Genomic Encyclopedia of Type Strains, Phase IV (KMG-IV): sequencing the most valuable type-strain genomes for metagenomic binning, comparative biology and taxonomic classification.</title>
        <authorList>
            <person name="Goeker M."/>
        </authorList>
    </citation>
    <scope>NUCLEOTIDE SEQUENCE [LARGE SCALE GENOMIC DNA]</scope>
    <source>
        <strain evidence="1 4">DSM 12421</strain>
    </source>
</reference>
<evidence type="ECO:0000313" key="2">
    <source>
        <dbReference type="EMBL" id="QGR18066.1"/>
    </source>
</evidence>
<evidence type="ECO:0000313" key="3">
    <source>
        <dbReference type="Proteomes" id="UP000427373"/>
    </source>
</evidence>